<feature type="domain" description="Peptidase S8/S53" evidence="8">
    <location>
        <begin position="28"/>
        <end position="295"/>
    </location>
</feature>
<evidence type="ECO:0000256" key="4">
    <source>
        <dbReference type="ARBA" id="ARBA00022825"/>
    </source>
</evidence>
<protein>
    <submittedName>
        <fullName evidence="9">Serine protease</fullName>
    </submittedName>
</protein>
<dbReference type="PANTHER" id="PTHR43806:SF11">
    <property type="entry name" value="CEREVISIN-RELATED"/>
    <property type="match status" value="1"/>
</dbReference>
<feature type="transmembrane region" description="Helical" evidence="7">
    <location>
        <begin position="343"/>
        <end position="364"/>
    </location>
</feature>
<organism evidence="9 10">
    <name type="scientific">Spongiactinospora rosea</name>
    <dbReference type="NCBI Taxonomy" id="2248750"/>
    <lineage>
        <taxon>Bacteria</taxon>
        <taxon>Bacillati</taxon>
        <taxon>Actinomycetota</taxon>
        <taxon>Actinomycetes</taxon>
        <taxon>Streptosporangiales</taxon>
        <taxon>Streptosporangiaceae</taxon>
        <taxon>Spongiactinospora</taxon>
    </lineage>
</organism>
<dbReference type="GO" id="GO:0006508">
    <property type="term" value="P:proteolysis"/>
    <property type="evidence" value="ECO:0007669"/>
    <property type="project" value="UniProtKB-KW"/>
</dbReference>
<proteinExistence type="inferred from homology"/>
<dbReference type="InterPro" id="IPR036852">
    <property type="entry name" value="Peptidase_S8/S53_dom_sf"/>
</dbReference>
<evidence type="ECO:0000256" key="1">
    <source>
        <dbReference type="ARBA" id="ARBA00011073"/>
    </source>
</evidence>
<dbReference type="SUPFAM" id="SSF52743">
    <property type="entry name" value="Subtilisin-like"/>
    <property type="match status" value="1"/>
</dbReference>
<dbReference type="Gene3D" id="3.40.50.200">
    <property type="entry name" value="Peptidase S8/S53 domain"/>
    <property type="match status" value="1"/>
</dbReference>
<keyword evidence="2 5" id="KW-0645">Protease</keyword>
<feature type="active site" description="Charge relay system" evidence="5">
    <location>
        <position position="37"/>
    </location>
</feature>
<evidence type="ECO:0000256" key="2">
    <source>
        <dbReference type="ARBA" id="ARBA00022670"/>
    </source>
</evidence>
<dbReference type="AlphaFoldDB" id="A0A366LZC9"/>
<sequence length="380" mass="37938">MPGKEVAGRQQWVLQTLNVEAAWRVSRGAGATVAIIDSGVDGGIPELRGRVIDGPDVGGPATPGERPEPGLHGTAMASLIAGSGGEGGITGVAPEARVLSLPLLPDQPIESGVAAPDAGREFGEDSPLARAIRYAANHGADVISMSIGAYGAHPAEREAISYALGKGVVLVAAVGNDGALDVSLRNDTSFWSFPAGYTGVVGVGAVDAELLPAPFSSDNLSVLVSAPGVDVPVALPGGGHESAEGTSAAAALVAGVAALVKAEHPDLPPAMVARALSGGVRAAPATGYDDKVGFGVVDAAAALTQADRLATLGRTAQTPPDRHFGQGPLSAAPTPPGPDPVRLWVFAGAVLVGLVMFGAAVMVLTRKAEEKSARERSGPA</sequence>
<keyword evidence="3 5" id="KW-0378">Hydrolase</keyword>
<accession>A0A366LZC9</accession>
<feature type="region of interest" description="Disordered" evidence="6">
    <location>
        <begin position="315"/>
        <end position="335"/>
    </location>
</feature>
<gene>
    <name evidence="9" type="ORF">DP939_18180</name>
</gene>
<keyword evidence="7" id="KW-0472">Membrane</keyword>
<evidence type="ECO:0000256" key="5">
    <source>
        <dbReference type="PROSITE-ProRule" id="PRU01240"/>
    </source>
</evidence>
<dbReference type="PRINTS" id="PR00723">
    <property type="entry name" value="SUBTILISIN"/>
</dbReference>
<evidence type="ECO:0000256" key="6">
    <source>
        <dbReference type="SAM" id="MobiDB-lite"/>
    </source>
</evidence>
<comment type="caution">
    <text evidence="9">The sequence shown here is derived from an EMBL/GenBank/DDBJ whole genome shotgun (WGS) entry which is preliminary data.</text>
</comment>
<keyword evidence="7" id="KW-1133">Transmembrane helix</keyword>
<keyword evidence="7" id="KW-0812">Transmembrane</keyword>
<feature type="active site" description="Charge relay system" evidence="5">
    <location>
        <position position="247"/>
    </location>
</feature>
<keyword evidence="10" id="KW-1185">Reference proteome</keyword>
<dbReference type="InterPro" id="IPR000209">
    <property type="entry name" value="Peptidase_S8/S53_dom"/>
</dbReference>
<dbReference type="InterPro" id="IPR050131">
    <property type="entry name" value="Peptidase_S8_subtilisin-like"/>
</dbReference>
<evidence type="ECO:0000256" key="7">
    <source>
        <dbReference type="SAM" id="Phobius"/>
    </source>
</evidence>
<dbReference type="PROSITE" id="PS51892">
    <property type="entry name" value="SUBTILASE"/>
    <property type="match status" value="1"/>
</dbReference>
<keyword evidence="4 5" id="KW-0720">Serine protease</keyword>
<reference evidence="9 10" key="1">
    <citation type="submission" date="2018-06" db="EMBL/GenBank/DDBJ databases">
        <title>Sphaerisporangium craniellae sp. nov., isolated from a marine sponge in the South China Sea.</title>
        <authorList>
            <person name="Li L."/>
        </authorList>
    </citation>
    <scope>NUCLEOTIDE SEQUENCE [LARGE SCALE GENOMIC DNA]</scope>
    <source>
        <strain evidence="9 10">LHW63015</strain>
    </source>
</reference>
<evidence type="ECO:0000256" key="3">
    <source>
        <dbReference type="ARBA" id="ARBA00022801"/>
    </source>
</evidence>
<dbReference type="OrthoDB" id="3530033at2"/>
<dbReference type="Pfam" id="PF00082">
    <property type="entry name" value="Peptidase_S8"/>
    <property type="match status" value="1"/>
</dbReference>
<dbReference type="Proteomes" id="UP000253303">
    <property type="component" value="Unassembled WGS sequence"/>
</dbReference>
<comment type="similarity">
    <text evidence="1 5">Belongs to the peptidase S8 family.</text>
</comment>
<dbReference type="PANTHER" id="PTHR43806">
    <property type="entry name" value="PEPTIDASE S8"/>
    <property type="match status" value="1"/>
</dbReference>
<dbReference type="GO" id="GO:0004252">
    <property type="term" value="F:serine-type endopeptidase activity"/>
    <property type="evidence" value="ECO:0007669"/>
    <property type="project" value="UniProtKB-UniRule"/>
</dbReference>
<dbReference type="InterPro" id="IPR015500">
    <property type="entry name" value="Peptidase_S8_subtilisin-rel"/>
</dbReference>
<feature type="active site" description="Charge relay system" evidence="5">
    <location>
        <position position="72"/>
    </location>
</feature>
<name>A0A366LZC9_9ACTN</name>
<evidence type="ECO:0000313" key="10">
    <source>
        <dbReference type="Proteomes" id="UP000253303"/>
    </source>
</evidence>
<dbReference type="EMBL" id="QMEY01000007">
    <property type="protein sequence ID" value="RBQ18719.1"/>
    <property type="molecule type" value="Genomic_DNA"/>
</dbReference>
<evidence type="ECO:0000313" key="9">
    <source>
        <dbReference type="EMBL" id="RBQ18719.1"/>
    </source>
</evidence>
<evidence type="ECO:0000259" key="8">
    <source>
        <dbReference type="Pfam" id="PF00082"/>
    </source>
</evidence>